<organism evidence="1 2">
    <name type="scientific">Bugula neritina</name>
    <name type="common">Brown bryozoan</name>
    <name type="synonym">Sertularia neritina</name>
    <dbReference type="NCBI Taxonomy" id="10212"/>
    <lineage>
        <taxon>Eukaryota</taxon>
        <taxon>Metazoa</taxon>
        <taxon>Spiralia</taxon>
        <taxon>Lophotrochozoa</taxon>
        <taxon>Bryozoa</taxon>
        <taxon>Gymnolaemata</taxon>
        <taxon>Cheilostomatida</taxon>
        <taxon>Flustrina</taxon>
        <taxon>Buguloidea</taxon>
        <taxon>Bugulidae</taxon>
        <taxon>Bugula</taxon>
    </lineage>
</organism>
<dbReference type="OrthoDB" id="8039770at2759"/>
<reference evidence="1" key="1">
    <citation type="submission" date="2020-06" db="EMBL/GenBank/DDBJ databases">
        <title>Draft genome of Bugula neritina, a colonial animal packing powerful symbionts and potential medicines.</title>
        <authorList>
            <person name="Rayko M."/>
        </authorList>
    </citation>
    <scope>NUCLEOTIDE SEQUENCE [LARGE SCALE GENOMIC DNA]</scope>
    <source>
        <strain evidence="1">Kwan_BN1</strain>
    </source>
</reference>
<dbReference type="Proteomes" id="UP000593567">
    <property type="component" value="Unassembled WGS sequence"/>
</dbReference>
<keyword evidence="2" id="KW-1185">Reference proteome</keyword>
<protein>
    <submittedName>
        <fullName evidence="1">Uncharacterized protein</fullName>
    </submittedName>
</protein>
<sequence length="135" mass="15079">MAVSLDTSTSNVRTFSVSTDPLTVGSRWKKWKRAFEYFVVGRGVTNAAQKKALLLNMAGEEVQDIFEVLPAGEGANEYARAMAALDTHFTPKTNIPYERSVFCSRADERVGRQSQTTSQDYDSLLLPANMTMWTM</sequence>
<proteinExistence type="predicted"/>
<dbReference type="EMBL" id="VXIV02002726">
    <property type="protein sequence ID" value="KAF6023362.1"/>
    <property type="molecule type" value="Genomic_DNA"/>
</dbReference>
<evidence type="ECO:0000313" key="1">
    <source>
        <dbReference type="EMBL" id="KAF6023362.1"/>
    </source>
</evidence>
<evidence type="ECO:0000313" key="2">
    <source>
        <dbReference type="Proteomes" id="UP000593567"/>
    </source>
</evidence>
<dbReference type="AlphaFoldDB" id="A0A7J7JAT5"/>
<accession>A0A7J7JAT5</accession>
<comment type="caution">
    <text evidence="1">The sequence shown here is derived from an EMBL/GenBank/DDBJ whole genome shotgun (WGS) entry which is preliminary data.</text>
</comment>
<gene>
    <name evidence="1" type="ORF">EB796_018334</name>
</gene>
<name>A0A7J7JAT5_BUGNE</name>